<evidence type="ECO:0000313" key="3">
    <source>
        <dbReference type="Proteomes" id="UP000886884"/>
    </source>
</evidence>
<dbReference type="AlphaFoldDB" id="A0A9D1P6T9"/>
<reference evidence="2" key="1">
    <citation type="submission" date="2020-10" db="EMBL/GenBank/DDBJ databases">
        <authorList>
            <person name="Gilroy R."/>
        </authorList>
    </citation>
    <scope>NUCLEOTIDE SEQUENCE</scope>
    <source>
        <strain evidence="2">CHK183-6373</strain>
    </source>
</reference>
<organism evidence="2 3">
    <name type="scientific">Candidatus Ornithocaccomicrobium faecavium</name>
    <dbReference type="NCBI Taxonomy" id="2840890"/>
    <lineage>
        <taxon>Bacteria</taxon>
        <taxon>Bacillati</taxon>
        <taxon>Bacillota</taxon>
        <taxon>Clostridia</taxon>
        <taxon>Candidatus Ornithocaccomicrobium</taxon>
    </lineage>
</organism>
<evidence type="ECO:0000256" key="1">
    <source>
        <dbReference type="SAM" id="MobiDB-lite"/>
    </source>
</evidence>
<reference evidence="2" key="2">
    <citation type="journal article" date="2021" name="PeerJ">
        <title>Extensive microbial diversity within the chicken gut microbiome revealed by metagenomics and culture.</title>
        <authorList>
            <person name="Gilroy R."/>
            <person name="Ravi A."/>
            <person name="Getino M."/>
            <person name="Pursley I."/>
            <person name="Horton D.L."/>
            <person name="Alikhan N.F."/>
            <person name="Baker D."/>
            <person name="Gharbi K."/>
            <person name="Hall N."/>
            <person name="Watson M."/>
            <person name="Adriaenssens E.M."/>
            <person name="Foster-Nyarko E."/>
            <person name="Jarju S."/>
            <person name="Secka A."/>
            <person name="Antonio M."/>
            <person name="Oren A."/>
            <person name="Chaudhuri R.R."/>
            <person name="La Ragione R."/>
            <person name="Hildebrand F."/>
            <person name="Pallen M.J."/>
        </authorList>
    </citation>
    <scope>NUCLEOTIDE SEQUENCE</scope>
    <source>
        <strain evidence="2">CHK183-6373</strain>
    </source>
</reference>
<dbReference type="Proteomes" id="UP000886884">
    <property type="component" value="Unassembled WGS sequence"/>
</dbReference>
<sequence>MQPRDEEKTLEELESELALTNELITQLETRIATLPHNDIGSIMRETMEELLGQLRRMEENSHRLMRLRQKTESEGGRQNGDH</sequence>
<feature type="compositionally biased region" description="Basic and acidic residues" evidence="1">
    <location>
        <begin position="69"/>
        <end position="82"/>
    </location>
</feature>
<proteinExistence type="predicted"/>
<protein>
    <submittedName>
        <fullName evidence="2">Uncharacterized protein</fullName>
    </submittedName>
</protein>
<feature type="region of interest" description="Disordered" evidence="1">
    <location>
        <begin position="61"/>
        <end position="82"/>
    </location>
</feature>
<evidence type="ECO:0000313" key="2">
    <source>
        <dbReference type="EMBL" id="HIV27614.1"/>
    </source>
</evidence>
<name>A0A9D1P6T9_9FIRM</name>
<gene>
    <name evidence="2" type="ORF">IAA64_06565</name>
</gene>
<dbReference type="EMBL" id="DVOT01000124">
    <property type="protein sequence ID" value="HIV27614.1"/>
    <property type="molecule type" value="Genomic_DNA"/>
</dbReference>
<accession>A0A9D1P6T9</accession>
<comment type="caution">
    <text evidence="2">The sequence shown here is derived from an EMBL/GenBank/DDBJ whole genome shotgun (WGS) entry which is preliminary data.</text>
</comment>